<dbReference type="InterPro" id="IPR035952">
    <property type="entry name" value="Rhomboid-like_sf"/>
</dbReference>
<evidence type="ECO:0000256" key="3">
    <source>
        <dbReference type="ARBA" id="ARBA00022989"/>
    </source>
</evidence>
<gene>
    <name evidence="8" type="ORF">OR16_16282</name>
</gene>
<organism evidence="8 9">
    <name type="scientific">Cupriavidus basilensis OR16</name>
    <dbReference type="NCBI Taxonomy" id="1127483"/>
    <lineage>
        <taxon>Bacteria</taxon>
        <taxon>Pseudomonadati</taxon>
        <taxon>Pseudomonadota</taxon>
        <taxon>Betaproteobacteria</taxon>
        <taxon>Burkholderiales</taxon>
        <taxon>Burkholderiaceae</taxon>
        <taxon>Cupriavidus</taxon>
    </lineage>
</organism>
<comment type="subcellular location">
    <subcellularLocation>
        <location evidence="1">Membrane</location>
        <topology evidence="1">Multi-pass membrane protein</topology>
    </subcellularLocation>
</comment>
<evidence type="ECO:0000256" key="4">
    <source>
        <dbReference type="ARBA" id="ARBA00023136"/>
    </source>
</evidence>
<keyword evidence="4 6" id="KW-0472">Membrane</keyword>
<protein>
    <submittedName>
        <fullName evidence="8">Peptidase S54-type, rhomboid</fullName>
    </submittedName>
</protein>
<evidence type="ECO:0000256" key="5">
    <source>
        <dbReference type="SAM" id="MobiDB-lite"/>
    </source>
</evidence>
<dbReference type="AlphaFoldDB" id="H1S5W3"/>
<dbReference type="SUPFAM" id="SSF144091">
    <property type="entry name" value="Rhomboid-like"/>
    <property type="match status" value="1"/>
</dbReference>
<dbReference type="GO" id="GO:0016020">
    <property type="term" value="C:membrane"/>
    <property type="evidence" value="ECO:0007669"/>
    <property type="project" value="UniProtKB-SubCell"/>
</dbReference>
<accession>H1S5W3</accession>
<evidence type="ECO:0000313" key="8">
    <source>
        <dbReference type="EMBL" id="EHP42084.1"/>
    </source>
</evidence>
<evidence type="ECO:0000256" key="6">
    <source>
        <dbReference type="SAM" id="Phobius"/>
    </source>
</evidence>
<dbReference type="Proteomes" id="UP000005808">
    <property type="component" value="Unassembled WGS sequence"/>
</dbReference>
<feature type="region of interest" description="Disordered" evidence="5">
    <location>
        <begin position="138"/>
        <end position="188"/>
    </location>
</feature>
<dbReference type="InterPro" id="IPR022764">
    <property type="entry name" value="Peptidase_S54_rhomboid_dom"/>
</dbReference>
<reference evidence="8 9" key="1">
    <citation type="journal article" date="2012" name="J. Bacteriol.">
        <title>De Novo Genome Project of Cupriavidus basilensis OR16.</title>
        <authorList>
            <person name="Cserhati M."/>
            <person name="Kriszt B."/>
            <person name="Szoboszlay S."/>
            <person name="Toth A."/>
            <person name="Szabo I."/>
            <person name="Tancsics A."/>
            <person name="Nagy I."/>
            <person name="Horvath B."/>
            <person name="Nagy I."/>
            <person name="Kukolya J."/>
        </authorList>
    </citation>
    <scope>NUCLEOTIDE SEQUENCE [LARGE SCALE GENOMIC DNA]</scope>
    <source>
        <strain evidence="8 9">OR16</strain>
    </source>
</reference>
<feature type="domain" description="Peptidase S54 rhomboid" evidence="7">
    <location>
        <begin position="43"/>
        <end position="78"/>
    </location>
</feature>
<name>H1S5W3_9BURK</name>
<evidence type="ECO:0000256" key="1">
    <source>
        <dbReference type="ARBA" id="ARBA00004141"/>
    </source>
</evidence>
<dbReference type="GO" id="GO:0004252">
    <property type="term" value="F:serine-type endopeptidase activity"/>
    <property type="evidence" value="ECO:0007669"/>
    <property type="project" value="InterPro"/>
</dbReference>
<dbReference type="Pfam" id="PF01694">
    <property type="entry name" value="Rhomboid"/>
    <property type="match status" value="1"/>
</dbReference>
<sequence length="188" mass="19871">MRPDRRRAAGGWLLLALAMVALQAAGPALMQALRFDREAMLAGEAWRLLSCHFVHLGWAHCLLNVAGLLMLAAILPARVRAWHVVPPLATMTGLLLVAGEAGAAPLCGVLRHQLRPCHACPAATGPLRWPRGDAVAGAGRPRELADAGGPRRGCRRVAGWPGRGQRPRLRPGRRGTAGQVRPEGASGG</sequence>
<keyword evidence="2 6" id="KW-0812">Transmembrane</keyword>
<comment type="caution">
    <text evidence="8">The sequence shown here is derived from an EMBL/GenBank/DDBJ whole genome shotgun (WGS) entry which is preliminary data.</text>
</comment>
<dbReference type="EMBL" id="AHJE01000039">
    <property type="protein sequence ID" value="EHP42084.1"/>
    <property type="molecule type" value="Genomic_DNA"/>
</dbReference>
<evidence type="ECO:0000256" key="2">
    <source>
        <dbReference type="ARBA" id="ARBA00022692"/>
    </source>
</evidence>
<evidence type="ECO:0000259" key="7">
    <source>
        <dbReference type="Pfam" id="PF01694"/>
    </source>
</evidence>
<keyword evidence="3 6" id="KW-1133">Transmembrane helix</keyword>
<evidence type="ECO:0000313" key="9">
    <source>
        <dbReference type="Proteomes" id="UP000005808"/>
    </source>
</evidence>
<dbReference type="Gene3D" id="1.20.1540.10">
    <property type="entry name" value="Rhomboid-like"/>
    <property type="match status" value="1"/>
</dbReference>
<proteinExistence type="predicted"/>
<feature type="transmembrane region" description="Helical" evidence="6">
    <location>
        <begin position="56"/>
        <end position="75"/>
    </location>
</feature>